<feature type="coiled-coil region" evidence="1">
    <location>
        <begin position="262"/>
        <end position="411"/>
    </location>
</feature>
<dbReference type="OMA" id="WVPIFEQ"/>
<sequence>MVAGGGRTGLSLTPAQRTMVEKTRAVQQQRMAALEAQHELKSKSRLKKQEIKTRCRSQHAPAARRLILRHVGGELAHVAYRERELSKARSATSRDSSNYDCKAVASNNDEDQVQQKAQDADDGYDEERFGPVRRPPRKQPLNLWVSVYKQELAEVIEAKDETRRKRLAAATEYRDQLAQQEAEKQRQRLDEKFLADAYAREQTNQQAAWREQENVKLKKRQDQVEEEARRWQQELRIQATASRMAREKKELNEHRALERLRFLNEKDRRRKAERKAAEMEEVARVRKANEQQLELKRQAALHDQQQEIELQKAYSRRLEQQEAARRAELDAILVKQSQKVKMALLNVKSAEEKAREDEERSLAVQAAERARENKSVELKERKKREGARLQVQALIQQKEEKKSRRKLLEEEEAADANKLKADFHSWQSKQNAEKKKAFYRNREYQKLVRQQMDEDITRRNDEDKYGMTLLEAKLNSQLLLKAGIKSPPKDIHIR</sequence>
<evidence type="ECO:0000256" key="1">
    <source>
        <dbReference type="SAM" id="Coils"/>
    </source>
</evidence>
<feature type="compositionally biased region" description="Polar residues" evidence="2">
    <location>
        <begin position="89"/>
        <end position="99"/>
    </location>
</feature>
<dbReference type="RefSeq" id="XP_024580086.1">
    <property type="nucleotide sequence ID" value="XM_024729739.1"/>
</dbReference>
<evidence type="ECO:0000256" key="2">
    <source>
        <dbReference type="SAM" id="MobiDB-lite"/>
    </source>
</evidence>
<name>A0A0P1AQU7_PLAHL</name>
<dbReference type="STRING" id="4781.A0A0P1AQU7"/>
<reference evidence="4" key="1">
    <citation type="submission" date="2014-09" db="EMBL/GenBank/DDBJ databases">
        <authorList>
            <person name="Sharma Rahul"/>
            <person name="Thines Marco"/>
        </authorList>
    </citation>
    <scope>NUCLEOTIDE SEQUENCE [LARGE SCALE GENOMIC DNA]</scope>
</reference>
<protein>
    <recommendedName>
        <fullName evidence="5">Trichohyalin-plectin-homology domain-containing protein</fullName>
    </recommendedName>
</protein>
<evidence type="ECO:0000313" key="3">
    <source>
        <dbReference type="EMBL" id="CEG43717.1"/>
    </source>
</evidence>
<accession>A0A0P1AQU7</accession>
<keyword evidence="1" id="KW-0175">Coiled coil</keyword>
<dbReference type="EMBL" id="CCYD01000810">
    <property type="protein sequence ID" value="CEG43717.1"/>
    <property type="molecule type" value="Genomic_DNA"/>
</dbReference>
<dbReference type="Proteomes" id="UP000054928">
    <property type="component" value="Unassembled WGS sequence"/>
</dbReference>
<feature type="region of interest" description="Disordered" evidence="2">
    <location>
        <begin position="83"/>
        <end position="135"/>
    </location>
</feature>
<dbReference type="OrthoDB" id="125285at2759"/>
<proteinExistence type="predicted"/>
<organism evidence="3 4">
    <name type="scientific">Plasmopara halstedii</name>
    <name type="common">Downy mildew of sunflower</name>
    <dbReference type="NCBI Taxonomy" id="4781"/>
    <lineage>
        <taxon>Eukaryota</taxon>
        <taxon>Sar</taxon>
        <taxon>Stramenopiles</taxon>
        <taxon>Oomycota</taxon>
        <taxon>Peronosporomycetes</taxon>
        <taxon>Peronosporales</taxon>
        <taxon>Peronosporaceae</taxon>
        <taxon>Plasmopara</taxon>
    </lineage>
</organism>
<evidence type="ECO:0008006" key="5">
    <source>
        <dbReference type="Google" id="ProtNLM"/>
    </source>
</evidence>
<dbReference type="GeneID" id="36409066"/>
<dbReference type="AlphaFoldDB" id="A0A0P1AQU7"/>
<feature type="coiled-coil region" evidence="1">
    <location>
        <begin position="145"/>
        <end position="190"/>
    </location>
</feature>
<evidence type="ECO:0000313" key="4">
    <source>
        <dbReference type="Proteomes" id="UP000054928"/>
    </source>
</evidence>
<keyword evidence="4" id="KW-1185">Reference proteome</keyword>